<dbReference type="AlphaFoldDB" id="A0A507ZZM1"/>
<proteinExistence type="inferred from homology"/>
<keyword evidence="2" id="KW-0645">Protease</keyword>
<dbReference type="RefSeq" id="WP_141421480.1">
    <property type="nucleotide sequence ID" value="NZ_VIAR01000005.1"/>
</dbReference>
<dbReference type="InterPro" id="IPR036852">
    <property type="entry name" value="Peptidase_S8/S53_dom_sf"/>
</dbReference>
<dbReference type="Gene3D" id="3.40.50.200">
    <property type="entry name" value="Peptidase S8/S53 domain"/>
    <property type="match status" value="1"/>
</dbReference>
<dbReference type="GO" id="GO:0004252">
    <property type="term" value="F:serine-type endopeptidase activity"/>
    <property type="evidence" value="ECO:0007669"/>
    <property type="project" value="InterPro"/>
</dbReference>
<evidence type="ECO:0000256" key="3">
    <source>
        <dbReference type="ARBA" id="ARBA00022801"/>
    </source>
</evidence>
<keyword evidence="4" id="KW-0720">Serine protease</keyword>
<evidence type="ECO:0000313" key="6">
    <source>
        <dbReference type="EMBL" id="TQD39032.1"/>
    </source>
</evidence>
<evidence type="ECO:0000256" key="4">
    <source>
        <dbReference type="ARBA" id="ARBA00022825"/>
    </source>
</evidence>
<dbReference type="OrthoDB" id="9813435at2"/>
<evidence type="ECO:0000313" key="7">
    <source>
        <dbReference type="Proteomes" id="UP000317169"/>
    </source>
</evidence>
<dbReference type="InterPro" id="IPR000209">
    <property type="entry name" value="Peptidase_S8/S53_dom"/>
</dbReference>
<dbReference type="Pfam" id="PF00082">
    <property type="entry name" value="Peptidase_S8"/>
    <property type="match status" value="1"/>
</dbReference>
<dbReference type="GO" id="GO:0006508">
    <property type="term" value="P:proteolysis"/>
    <property type="evidence" value="ECO:0007669"/>
    <property type="project" value="UniProtKB-KW"/>
</dbReference>
<organism evidence="6 7">
    <name type="scientific">Haloflavibacter putidus</name>
    <dbReference type="NCBI Taxonomy" id="2576776"/>
    <lineage>
        <taxon>Bacteria</taxon>
        <taxon>Pseudomonadati</taxon>
        <taxon>Bacteroidota</taxon>
        <taxon>Flavobacteriia</taxon>
        <taxon>Flavobacteriales</taxon>
        <taxon>Flavobacteriaceae</taxon>
        <taxon>Haloflavibacter</taxon>
    </lineage>
</organism>
<keyword evidence="3" id="KW-0378">Hydrolase</keyword>
<reference evidence="6 7" key="1">
    <citation type="submission" date="2019-06" db="EMBL/GenBank/DDBJ databases">
        <title>Flavibacter putida gen. nov., sp. nov., a novel marine bacterium of the family Flavobacteriaceae isolated from coastal seawater.</title>
        <authorList>
            <person name="Feng X."/>
        </authorList>
    </citation>
    <scope>NUCLEOTIDE SEQUENCE [LARGE SCALE GENOMIC DNA]</scope>
    <source>
        <strain evidence="6 7">PLHSN227</strain>
    </source>
</reference>
<evidence type="ECO:0000259" key="5">
    <source>
        <dbReference type="Pfam" id="PF00082"/>
    </source>
</evidence>
<dbReference type="Proteomes" id="UP000317169">
    <property type="component" value="Unassembled WGS sequence"/>
</dbReference>
<comment type="similarity">
    <text evidence="1">Belongs to the peptidase S8 family.</text>
</comment>
<dbReference type="SUPFAM" id="SSF52743">
    <property type="entry name" value="Subtilisin-like"/>
    <property type="match status" value="1"/>
</dbReference>
<protein>
    <submittedName>
        <fullName evidence="6">S8 family serine peptidase</fullName>
    </submittedName>
</protein>
<keyword evidence="7" id="KW-1185">Reference proteome</keyword>
<dbReference type="EMBL" id="VIAR01000005">
    <property type="protein sequence ID" value="TQD39032.1"/>
    <property type="molecule type" value="Genomic_DNA"/>
</dbReference>
<feature type="domain" description="Peptidase S8/S53" evidence="5">
    <location>
        <begin position="186"/>
        <end position="390"/>
    </location>
</feature>
<dbReference type="InterPro" id="IPR050131">
    <property type="entry name" value="Peptidase_S8_subtilisin-like"/>
</dbReference>
<dbReference type="PANTHER" id="PTHR43806:SF11">
    <property type="entry name" value="CEREVISIN-RELATED"/>
    <property type="match status" value="1"/>
</dbReference>
<evidence type="ECO:0000256" key="2">
    <source>
        <dbReference type="ARBA" id="ARBA00022670"/>
    </source>
</evidence>
<dbReference type="PANTHER" id="PTHR43806">
    <property type="entry name" value="PEPTIDASE S8"/>
    <property type="match status" value="1"/>
</dbReference>
<name>A0A507ZZM1_9FLAO</name>
<evidence type="ECO:0000256" key="1">
    <source>
        <dbReference type="ARBA" id="ARBA00011073"/>
    </source>
</evidence>
<sequence>MKKIILLFTLLVSTPYIYGQELDYYYVEFKEGYVPQQFQKAQNADQTLTLSMQNADLAMALNAKPIYTFERAFHNNLNPVLDRIYLVSITQGVSLSELASRHDVVRIEQVFFNEELATESSASFTVLPDDFEDIVTGGRNTALDLIRAPLAWTITRGEGQIIGWSDAKINYHEDLVGKVIYELDVPPYPGNNTHGAATAGMAVANTNNNMGIASVAPEAVIASSPDIHLFNIEALVMEIPEIRVINASWGGCRYNPSPTDSLKYQDLLDQGYLVVAAGGNGPCPENTLYYPASYAATIGVTTVGHRVAPTYYHDIIDGGGTVPGYYRSWKDVYLFRPDISNTFSHNLRANLDVTAPGQLLTGIKIDDTTEPWTSTYNTKTATSPTAPIVTYRNSSACLCSQSKFNRSAG</sequence>
<gene>
    <name evidence="6" type="ORF">FKR84_06435</name>
</gene>
<comment type="caution">
    <text evidence="6">The sequence shown here is derived from an EMBL/GenBank/DDBJ whole genome shotgun (WGS) entry which is preliminary data.</text>
</comment>
<accession>A0A507ZZM1</accession>